<gene>
    <name evidence="8" type="ORF">OQ287_05165</name>
</gene>
<feature type="transmembrane region" description="Helical" evidence="7">
    <location>
        <begin position="166"/>
        <end position="186"/>
    </location>
</feature>
<keyword evidence="5 7" id="KW-1133">Transmembrane helix</keyword>
<feature type="transmembrane region" description="Helical" evidence="7">
    <location>
        <begin position="242"/>
        <end position="261"/>
    </location>
</feature>
<dbReference type="PANTHER" id="PTHR30250">
    <property type="entry name" value="PST FAMILY PREDICTED COLANIC ACID TRANSPORTER"/>
    <property type="match status" value="1"/>
</dbReference>
<dbReference type="RefSeq" id="WP_265895756.1">
    <property type="nucleotide sequence ID" value="NZ_JAPIVE010000001.1"/>
</dbReference>
<dbReference type="AlphaFoldDB" id="A0AA41ZMI7"/>
<evidence type="ECO:0000256" key="3">
    <source>
        <dbReference type="ARBA" id="ARBA00022475"/>
    </source>
</evidence>
<evidence type="ECO:0000256" key="7">
    <source>
        <dbReference type="SAM" id="Phobius"/>
    </source>
</evidence>
<accession>A0AA41ZMI7</accession>
<reference evidence="8" key="1">
    <citation type="submission" date="2022-11" db="EMBL/GenBank/DDBJ databases">
        <title>Larsenimonas rhizosphaerae sp. nov., isolated from a tidal mudflat.</title>
        <authorList>
            <person name="Lee S.D."/>
            <person name="Kim I.S."/>
        </authorList>
    </citation>
    <scope>NUCLEOTIDE SEQUENCE</scope>
    <source>
        <strain evidence="8">GH2-1</strain>
    </source>
</reference>
<feature type="transmembrane region" description="Helical" evidence="7">
    <location>
        <begin position="333"/>
        <end position="351"/>
    </location>
</feature>
<feature type="transmembrane region" description="Helical" evidence="7">
    <location>
        <begin position="95"/>
        <end position="117"/>
    </location>
</feature>
<protein>
    <submittedName>
        <fullName evidence="8">Oligosaccharide flippase family protein</fullName>
    </submittedName>
</protein>
<keyword evidence="4 7" id="KW-0812">Transmembrane</keyword>
<dbReference type="Pfam" id="PF13440">
    <property type="entry name" value="Polysacc_synt_3"/>
    <property type="match status" value="1"/>
</dbReference>
<feature type="transmembrane region" description="Helical" evidence="7">
    <location>
        <begin position="396"/>
        <end position="412"/>
    </location>
</feature>
<dbReference type="InterPro" id="IPR050833">
    <property type="entry name" value="Poly_Biosynth_Transport"/>
</dbReference>
<proteinExistence type="inferred from homology"/>
<dbReference type="EMBL" id="JAPIVE010000001">
    <property type="protein sequence ID" value="MCX2523620.1"/>
    <property type="molecule type" value="Genomic_DNA"/>
</dbReference>
<keyword evidence="6 7" id="KW-0472">Membrane</keyword>
<sequence>MVIYSRLKMALKDRLAGNRFAGNMLWMAMTQGIHRIARLAATLAAARLLMPEAFGLAAIVLTVHELMHAFTNSAVVPALVQAPRERLERLCQHAYRLNWLICVALMLVQVLVGWGVSQVYDPALFWPIALLSLSFLCLPPGTIQAARVLRANRLNVVARAEMGQSIGEALLIAVLAVAGAGVWALVLPKLLMAPYWTWVYRRADDWTPTRPSEWRIPPALTRYSLPMISIELVNVLRQHMDYLLIGLLFSMDVLGIYYFAFNAGLGLSMGLLRAYSTALFPHLCAEDKAVQGVKMRQGMWLFARFAVPIILAQCLLAPIYVPILFGADWLERGALPVLILICLSALPRIVLDTCAQGLRAAGLPGLDLKLQIMTTVLFATGMACGMPWGLNGIATGILVSATLAAIPACIITQKRLTLPLATEVHKP</sequence>
<organism evidence="8 9">
    <name type="scientific">Larsenimonas rhizosphaerae</name>
    <dbReference type="NCBI Taxonomy" id="2944682"/>
    <lineage>
        <taxon>Bacteria</taxon>
        <taxon>Pseudomonadati</taxon>
        <taxon>Pseudomonadota</taxon>
        <taxon>Gammaproteobacteria</taxon>
        <taxon>Oceanospirillales</taxon>
        <taxon>Halomonadaceae</taxon>
        <taxon>Larsenimonas</taxon>
    </lineage>
</organism>
<dbReference type="Proteomes" id="UP001165678">
    <property type="component" value="Unassembled WGS sequence"/>
</dbReference>
<comment type="caution">
    <text evidence="8">The sequence shown here is derived from an EMBL/GenBank/DDBJ whole genome shotgun (WGS) entry which is preliminary data.</text>
</comment>
<comment type="similarity">
    <text evidence="2">Belongs to the polysaccharide synthase family.</text>
</comment>
<evidence type="ECO:0000313" key="9">
    <source>
        <dbReference type="Proteomes" id="UP001165678"/>
    </source>
</evidence>
<evidence type="ECO:0000256" key="1">
    <source>
        <dbReference type="ARBA" id="ARBA00004651"/>
    </source>
</evidence>
<comment type="subcellular location">
    <subcellularLocation>
        <location evidence="1">Cell membrane</location>
        <topology evidence="1">Multi-pass membrane protein</topology>
    </subcellularLocation>
</comment>
<evidence type="ECO:0000313" key="8">
    <source>
        <dbReference type="EMBL" id="MCX2523620.1"/>
    </source>
</evidence>
<dbReference type="PANTHER" id="PTHR30250:SF10">
    <property type="entry name" value="LIPOPOLYSACCHARIDE BIOSYNTHESIS PROTEIN WZXC"/>
    <property type="match status" value="1"/>
</dbReference>
<evidence type="ECO:0000256" key="6">
    <source>
        <dbReference type="ARBA" id="ARBA00023136"/>
    </source>
</evidence>
<evidence type="ECO:0000256" key="2">
    <source>
        <dbReference type="ARBA" id="ARBA00007430"/>
    </source>
</evidence>
<feature type="transmembrane region" description="Helical" evidence="7">
    <location>
        <begin position="301"/>
        <end position="321"/>
    </location>
</feature>
<evidence type="ECO:0000256" key="4">
    <source>
        <dbReference type="ARBA" id="ARBA00022692"/>
    </source>
</evidence>
<evidence type="ECO:0000256" key="5">
    <source>
        <dbReference type="ARBA" id="ARBA00022989"/>
    </source>
</evidence>
<keyword evidence="3" id="KW-1003">Cell membrane</keyword>
<keyword evidence="9" id="KW-1185">Reference proteome</keyword>
<name>A0AA41ZMI7_9GAMM</name>
<feature type="transmembrane region" description="Helical" evidence="7">
    <location>
        <begin position="123"/>
        <end position="146"/>
    </location>
</feature>
<dbReference type="GO" id="GO:0005886">
    <property type="term" value="C:plasma membrane"/>
    <property type="evidence" value="ECO:0007669"/>
    <property type="project" value="UniProtKB-SubCell"/>
</dbReference>